<evidence type="ECO:0000256" key="1">
    <source>
        <dbReference type="ARBA" id="ARBA00004123"/>
    </source>
</evidence>
<dbReference type="InterPro" id="IPR038846">
    <property type="entry name" value="RPC9"/>
</dbReference>
<comment type="subcellular location">
    <subcellularLocation>
        <location evidence="1">Nucleus</location>
    </subcellularLocation>
</comment>
<dbReference type="PANTHER" id="PTHR15561">
    <property type="entry name" value="CALCITONIN GENE-RELATED PEPTIDE-RECEPTOR COMPONENT PROTEIN"/>
    <property type="match status" value="1"/>
</dbReference>
<dbReference type="GO" id="GO:0006384">
    <property type="term" value="P:transcription initiation at RNA polymerase III promoter"/>
    <property type="evidence" value="ECO:0007669"/>
    <property type="project" value="InterPro"/>
</dbReference>
<dbReference type="InterPro" id="IPR005574">
    <property type="entry name" value="Rpb4/RPC9"/>
</dbReference>
<keyword evidence="4" id="KW-0240">DNA-directed RNA polymerase</keyword>
<dbReference type="InterPro" id="IPR010997">
    <property type="entry name" value="HRDC-like_sf"/>
</dbReference>
<comment type="similarity">
    <text evidence="2">Belongs to the eukaryotic RPC9 RNA polymerase subunit family.</text>
</comment>
<dbReference type="EMBL" id="KL648638">
    <property type="protein sequence ID" value="KEY66923.1"/>
    <property type="molecule type" value="Genomic_DNA"/>
</dbReference>
<dbReference type="Pfam" id="PF03874">
    <property type="entry name" value="RNA_pol_Rpb4"/>
    <property type="match status" value="1"/>
</dbReference>
<dbReference type="Proteomes" id="UP000028045">
    <property type="component" value="Unassembled WGS sequence"/>
</dbReference>
<keyword evidence="5" id="KW-0804">Transcription</keyword>
<keyword evidence="9" id="KW-1185">Reference proteome</keyword>
<dbReference type="SUPFAM" id="SSF47819">
    <property type="entry name" value="HRDC-like"/>
    <property type="match status" value="1"/>
</dbReference>
<dbReference type="Gene3D" id="1.20.1250.40">
    <property type="match status" value="1"/>
</dbReference>
<dbReference type="GO" id="GO:0000166">
    <property type="term" value="F:nucleotide binding"/>
    <property type="evidence" value="ECO:0007669"/>
    <property type="project" value="InterPro"/>
</dbReference>
<dbReference type="OrthoDB" id="1746530at2759"/>
<evidence type="ECO:0000256" key="6">
    <source>
        <dbReference type="ARBA" id="ARBA00023242"/>
    </source>
</evidence>
<organism evidence="8 9">
    <name type="scientific">Stachybotrys chartarum (strain CBS 109288 / IBT 7711)</name>
    <name type="common">Toxic black mold</name>
    <name type="synonym">Stilbospora chartarum</name>
    <dbReference type="NCBI Taxonomy" id="1280523"/>
    <lineage>
        <taxon>Eukaryota</taxon>
        <taxon>Fungi</taxon>
        <taxon>Dikarya</taxon>
        <taxon>Ascomycota</taxon>
        <taxon>Pezizomycotina</taxon>
        <taxon>Sordariomycetes</taxon>
        <taxon>Hypocreomycetidae</taxon>
        <taxon>Hypocreales</taxon>
        <taxon>Stachybotryaceae</taxon>
        <taxon>Stachybotrys</taxon>
    </lineage>
</organism>
<dbReference type="HOGENOM" id="CLU_092529_3_1_1"/>
<dbReference type="InterPro" id="IPR006590">
    <property type="entry name" value="RNA_pol_Rpb4/RPC9_core"/>
</dbReference>
<evidence type="ECO:0000313" key="9">
    <source>
        <dbReference type="Proteomes" id="UP000028045"/>
    </source>
</evidence>
<dbReference type="GO" id="GO:0005666">
    <property type="term" value="C:RNA polymerase III complex"/>
    <property type="evidence" value="ECO:0007669"/>
    <property type="project" value="InterPro"/>
</dbReference>
<evidence type="ECO:0000256" key="3">
    <source>
        <dbReference type="ARBA" id="ARBA00016672"/>
    </source>
</evidence>
<dbReference type="InterPro" id="IPR038324">
    <property type="entry name" value="Rpb4/RPC9_sf"/>
</dbReference>
<evidence type="ECO:0000256" key="2">
    <source>
        <dbReference type="ARBA" id="ARBA00006898"/>
    </source>
</evidence>
<proteinExistence type="inferred from homology"/>
<dbReference type="SMART" id="SM00657">
    <property type="entry name" value="RPOL4c"/>
    <property type="match status" value="1"/>
</dbReference>
<evidence type="ECO:0000256" key="5">
    <source>
        <dbReference type="ARBA" id="ARBA00023163"/>
    </source>
</evidence>
<evidence type="ECO:0000313" key="8">
    <source>
        <dbReference type="EMBL" id="KEY66923.1"/>
    </source>
</evidence>
<dbReference type="PANTHER" id="PTHR15561:SF0">
    <property type="entry name" value="DNA-DIRECTED RNA POLYMERASE III SUBUNIT RPC9"/>
    <property type="match status" value="1"/>
</dbReference>
<name>A0A084ANP4_STACB</name>
<dbReference type="AlphaFoldDB" id="A0A084ANP4"/>
<evidence type="ECO:0000259" key="7">
    <source>
        <dbReference type="SMART" id="SM00657"/>
    </source>
</evidence>
<keyword evidence="6" id="KW-0539">Nucleus</keyword>
<reference evidence="8 9" key="1">
    <citation type="journal article" date="2014" name="BMC Genomics">
        <title>Comparative genome sequencing reveals chemotype-specific gene clusters in the toxigenic black mold Stachybotrys.</title>
        <authorList>
            <person name="Semeiks J."/>
            <person name="Borek D."/>
            <person name="Otwinowski Z."/>
            <person name="Grishin N.V."/>
        </authorList>
    </citation>
    <scope>NUCLEOTIDE SEQUENCE [LARGE SCALE GENOMIC DNA]</scope>
    <source>
        <strain evidence="9">CBS 109288 / IBT 7711</strain>
    </source>
</reference>
<evidence type="ECO:0000256" key="4">
    <source>
        <dbReference type="ARBA" id="ARBA00022478"/>
    </source>
</evidence>
<feature type="domain" description="RNA polymerase Rpb4/RPC9 core" evidence="7">
    <location>
        <begin position="4"/>
        <end position="133"/>
    </location>
</feature>
<protein>
    <recommendedName>
        <fullName evidence="3">DNA-directed RNA polymerase III subunit RPC9</fullName>
    </recommendedName>
</protein>
<sequence>MKILESQNAVLTNYEVYQHLTDQQNRGPENKKQRHRGPSNLETVVRELLQYLRTEPGPLSQEPIPYNPESIPTLLERLSPYDLSKGEVVMIINLRPASIAALNAIVEEMSDRFSDEQQEELIGIIAEVLGQFVPAAAQNDQDMDVDGDASTNGAA</sequence>
<gene>
    <name evidence="8" type="ORF">S7711_06874</name>
</gene>
<accession>A0A084ANP4</accession>